<comment type="caution">
    <text evidence="1">The sequence shown here is derived from an EMBL/GenBank/DDBJ whole genome shotgun (WGS) entry which is preliminary data.</text>
</comment>
<evidence type="ECO:0000313" key="2">
    <source>
        <dbReference type="Proteomes" id="UP001558613"/>
    </source>
</evidence>
<dbReference type="Proteomes" id="UP001558613">
    <property type="component" value="Unassembled WGS sequence"/>
</dbReference>
<protein>
    <submittedName>
        <fullName evidence="1">Uncharacterized protein</fullName>
    </submittedName>
</protein>
<organism evidence="1 2">
    <name type="scientific">Cirrhinus molitorella</name>
    <name type="common">mud carp</name>
    <dbReference type="NCBI Taxonomy" id="172907"/>
    <lineage>
        <taxon>Eukaryota</taxon>
        <taxon>Metazoa</taxon>
        <taxon>Chordata</taxon>
        <taxon>Craniata</taxon>
        <taxon>Vertebrata</taxon>
        <taxon>Euteleostomi</taxon>
        <taxon>Actinopterygii</taxon>
        <taxon>Neopterygii</taxon>
        <taxon>Teleostei</taxon>
        <taxon>Ostariophysi</taxon>
        <taxon>Cypriniformes</taxon>
        <taxon>Cyprinidae</taxon>
        <taxon>Labeoninae</taxon>
        <taxon>Labeonini</taxon>
        <taxon>Cirrhinus</taxon>
    </lineage>
</organism>
<dbReference type="EMBL" id="JAYMGO010000007">
    <property type="protein sequence ID" value="KAL1270795.1"/>
    <property type="molecule type" value="Genomic_DNA"/>
</dbReference>
<name>A0ABR3N1I9_9TELE</name>
<reference evidence="1 2" key="1">
    <citation type="submission" date="2023-09" db="EMBL/GenBank/DDBJ databases">
        <authorList>
            <person name="Wang M."/>
        </authorList>
    </citation>
    <scope>NUCLEOTIDE SEQUENCE [LARGE SCALE GENOMIC DNA]</scope>
    <source>
        <strain evidence="1">GT-2023</strain>
        <tissue evidence="1">Liver</tissue>
    </source>
</reference>
<proteinExistence type="predicted"/>
<evidence type="ECO:0000313" key="1">
    <source>
        <dbReference type="EMBL" id="KAL1270795.1"/>
    </source>
</evidence>
<sequence length="70" mass="7790">MKATLMPRAPSLSLHTFDINTEPKLTWDILPPTGYTIMGKTADLTIVQKTITDTLYKEAGFGTCPHCQKH</sequence>
<keyword evidence="2" id="KW-1185">Reference proteome</keyword>
<gene>
    <name evidence="1" type="ORF">QQF64_029811</name>
</gene>
<accession>A0ABR3N1I9</accession>